<feature type="non-terminal residue" evidence="1">
    <location>
        <position position="237"/>
    </location>
</feature>
<dbReference type="EMBL" id="UINC01214281">
    <property type="protein sequence ID" value="SVE39441.1"/>
    <property type="molecule type" value="Genomic_DNA"/>
</dbReference>
<protein>
    <submittedName>
        <fullName evidence="1">Uncharacterized protein</fullName>
    </submittedName>
</protein>
<dbReference type="AlphaFoldDB" id="A0A383D4W9"/>
<organism evidence="1">
    <name type="scientific">marine metagenome</name>
    <dbReference type="NCBI Taxonomy" id="408172"/>
    <lineage>
        <taxon>unclassified sequences</taxon>
        <taxon>metagenomes</taxon>
        <taxon>ecological metagenomes</taxon>
    </lineage>
</organism>
<accession>A0A383D4W9</accession>
<dbReference type="Pfam" id="PF13148">
    <property type="entry name" value="DUF3987"/>
    <property type="match status" value="1"/>
</dbReference>
<sequence length="237" mass="26987">QEASIDINPILTFCLFAQPAVLQNMAHQKTFIGKGLLERFLYLIPETKLGYRTHDTKPVPEDIKQAYKQKITELLDLCMDSELGLSDHWVLELHPDAYKAFRKFQLHIETELRPSGKLYPISGWGGKICGFSLRIAGLLHVMEHDIDYEKISLSTINKALELASLLIDHALTAFGGMRADPSIENAQDIFNWIKSNGQRAFKKNDCHRAFSGRFQDVKELEEVLILLQERNIVSPPI</sequence>
<proteinExistence type="predicted"/>
<name>A0A383D4W9_9ZZZZ</name>
<reference evidence="1" key="1">
    <citation type="submission" date="2018-05" db="EMBL/GenBank/DDBJ databases">
        <authorList>
            <person name="Lanie J.A."/>
            <person name="Ng W.-L."/>
            <person name="Kazmierczak K.M."/>
            <person name="Andrzejewski T.M."/>
            <person name="Davidsen T.M."/>
            <person name="Wayne K.J."/>
            <person name="Tettelin H."/>
            <person name="Glass J.I."/>
            <person name="Rusch D."/>
            <person name="Podicherti R."/>
            <person name="Tsui H.-C.T."/>
            <person name="Winkler M.E."/>
        </authorList>
    </citation>
    <scope>NUCLEOTIDE SEQUENCE</scope>
</reference>
<feature type="non-terminal residue" evidence="1">
    <location>
        <position position="1"/>
    </location>
</feature>
<gene>
    <name evidence="1" type="ORF">METZ01_LOCUS492295</name>
</gene>
<dbReference type="InterPro" id="IPR025048">
    <property type="entry name" value="DUF3987"/>
</dbReference>
<evidence type="ECO:0000313" key="1">
    <source>
        <dbReference type="EMBL" id="SVE39441.1"/>
    </source>
</evidence>